<comment type="caution">
    <text evidence="8">The sequence shown here is derived from an EMBL/GenBank/DDBJ whole genome shotgun (WGS) entry which is preliminary data.</text>
</comment>
<reference evidence="8 9" key="1">
    <citation type="journal article" date="2013" name="PLoS Genet.">
        <title>Genomic mechanisms accounting for the adaptation to parasitism in nematode-trapping fungi.</title>
        <authorList>
            <person name="Meerupati T."/>
            <person name="Andersson K.M."/>
            <person name="Friman E."/>
            <person name="Kumar D."/>
            <person name="Tunlid A."/>
            <person name="Ahren D."/>
        </authorList>
    </citation>
    <scope>NUCLEOTIDE SEQUENCE [LARGE SCALE GENOMIC DNA]</scope>
    <source>
        <strain evidence="8 9">CBS 200.50</strain>
    </source>
</reference>
<comment type="pathway">
    <text evidence="1">Glycan metabolism; pectin degradation; 2-dehydro-3-deoxy-D-gluconate from pectin: step 1/5.</text>
</comment>
<dbReference type="InterPro" id="IPR000070">
    <property type="entry name" value="Pectinesterase_cat"/>
</dbReference>
<keyword evidence="9" id="KW-1185">Reference proteome</keyword>
<organism evidence="8 9">
    <name type="scientific">Dactylellina haptotyla (strain CBS 200.50)</name>
    <name type="common">Nematode-trapping fungus</name>
    <name type="synonym">Monacrosporium haptotylum</name>
    <dbReference type="NCBI Taxonomy" id="1284197"/>
    <lineage>
        <taxon>Eukaryota</taxon>
        <taxon>Fungi</taxon>
        <taxon>Dikarya</taxon>
        <taxon>Ascomycota</taxon>
        <taxon>Pezizomycotina</taxon>
        <taxon>Orbiliomycetes</taxon>
        <taxon>Orbiliales</taxon>
        <taxon>Orbiliaceae</taxon>
        <taxon>Dactylellina</taxon>
    </lineage>
</organism>
<reference evidence="9" key="2">
    <citation type="submission" date="2013-04" db="EMBL/GenBank/DDBJ databases">
        <title>Genomic mechanisms accounting for the adaptation to parasitism in nematode-trapping fungi.</title>
        <authorList>
            <person name="Ahren D.G."/>
        </authorList>
    </citation>
    <scope>NUCLEOTIDE SEQUENCE [LARGE SCALE GENOMIC DNA]</scope>
    <source>
        <strain evidence="9">CBS 200.50</strain>
    </source>
</reference>
<dbReference type="OMA" id="TWAQANH"/>
<accession>S8AGQ1</accession>
<dbReference type="EMBL" id="AQGS01000127">
    <property type="protein sequence ID" value="EPS42230.1"/>
    <property type="molecule type" value="Genomic_DNA"/>
</dbReference>
<keyword evidence="6" id="KW-0732">Signal</keyword>
<dbReference type="InterPro" id="IPR012334">
    <property type="entry name" value="Pectin_lyas_fold"/>
</dbReference>
<feature type="domain" description="Pectinesterase catalytic" evidence="7">
    <location>
        <begin position="202"/>
        <end position="386"/>
    </location>
</feature>
<evidence type="ECO:0000256" key="5">
    <source>
        <dbReference type="ARBA" id="ARBA00023085"/>
    </source>
</evidence>
<dbReference type="UniPathway" id="UPA00545">
    <property type="reaction ID" value="UER00823"/>
</dbReference>
<dbReference type="Pfam" id="PF01095">
    <property type="entry name" value="Pectinesterase"/>
    <property type="match status" value="1"/>
</dbReference>
<dbReference type="SUPFAM" id="SSF51126">
    <property type="entry name" value="Pectin lyase-like"/>
    <property type="match status" value="1"/>
</dbReference>
<dbReference type="GO" id="GO:0045490">
    <property type="term" value="P:pectin catabolic process"/>
    <property type="evidence" value="ECO:0007669"/>
    <property type="project" value="UniProtKB-UniPathway"/>
</dbReference>
<evidence type="ECO:0000256" key="1">
    <source>
        <dbReference type="ARBA" id="ARBA00005184"/>
    </source>
</evidence>
<feature type="signal peptide" evidence="6">
    <location>
        <begin position="1"/>
        <end position="21"/>
    </location>
</feature>
<dbReference type="STRING" id="1284197.S8AGQ1"/>
<evidence type="ECO:0000256" key="2">
    <source>
        <dbReference type="ARBA" id="ARBA00008891"/>
    </source>
</evidence>
<dbReference type="GO" id="GO:0042545">
    <property type="term" value="P:cell wall modification"/>
    <property type="evidence" value="ECO:0007669"/>
    <property type="project" value="InterPro"/>
</dbReference>
<protein>
    <recommendedName>
        <fullName evidence="3">pectinesterase</fullName>
        <ecNumber evidence="3">3.1.1.11</ecNumber>
    </recommendedName>
</protein>
<evidence type="ECO:0000313" key="8">
    <source>
        <dbReference type="EMBL" id="EPS42230.1"/>
    </source>
</evidence>
<proteinExistence type="inferred from homology"/>
<feature type="chain" id="PRO_5011112016" description="pectinesterase" evidence="6">
    <location>
        <begin position="22"/>
        <end position="436"/>
    </location>
</feature>
<dbReference type="InterPro" id="IPR011050">
    <property type="entry name" value="Pectin_lyase_fold/virulence"/>
</dbReference>
<dbReference type="Proteomes" id="UP000015100">
    <property type="component" value="Unassembled WGS sequence"/>
</dbReference>
<dbReference type="OrthoDB" id="3934656at2759"/>
<dbReference type="Gene3D" id="2.160.20.10">
    <property type="entry name" value="Single-stranded right-handed beta-helix, Pectin lyase-like"/>
    <property type="match status" value="1"/>
</dbReference>
<sequence>MLSKASLSSLVLLLSATLTRSMPLELDSLDALEHELDVRTTLPSIDCSGKRTGIHFTDNSACQIPVIGQDPMAHCPQSGILVDPSMTHISADYPTYPTIQKAIDSIQSDRRKYTIVVMAGTYNETLNITRVAPLTILGQTYDPLDQKKNLVKVIGGTANYAGRYTDNAFSASLTVAPNLNASLTGAGPTGFNVSADTPFGNTDFRVYNIDFSNQEFEQANGPALAISISRANAGLYFCGFYSYQDTVYIGKLGNAYFYKNEIAGQTDFLYGFGTAYISNSKLLMRSCGGGVTAWKGTNTTFANKYGVYISSSDLVASNATIAAKMVGKCALGRPWNALHRSVFMDCYMDASIKPQGYIPWSSQPVPETLMGEYGTYGQGWNPSGRMLTQLSNGVPLVMTTELDDNTVKPYRKPEDVFITPDGKSNIGWIDTQFYAW</sequence>
<dbReference type="PANTHER" id="PTHR31321">
    <property type="entry name" value="ACYL-COA THIOESTER HYDROLASE YBHC-RELATED"/>
    <property type="match status" value="1"/>
</dbReference>
<evidence type="ECO:0000313" key="9">
    <source>
        <dbReference type="Proteomes" id="UP000015100"/>
    </source>
</evidence>
<dbReference type="PANTHER" id="PTHR31321:SF137">
    <property type="entry name" value="PECTIN METHYL ESTERASE (EUROFUNG)"/>
    <property type="match status" value="1"/>
</dbReference>
<name>S8AGQ1_DACHA</name>
<keyword evidence="5" id="KW-0063">Aspartyl esterase</keyword>
<keyword evidence="4" id="KW-0378">Hydrolase</keyword>
<gene>
    <name evidence="8" type="ORF">H072_3795</name>
</gene>
<dbReference type="HOGENOM" id="CLU_012243_2_0_1"/>
<dbReference type="GO" id="GO:0030599">
    <property type="term" value="F:pectinesterase activity"/>
    <property type="evidence" value="ECO:0007669"/>
    <property type="project" value="UniProtKB-EC"/>
</dbReference>
<evidence type="ECO:0000256" key="4">
    <source>
        <dbReference type="ARBA" id="ARBA00022801"/>
    </source>
</evidence>
<dbReference type="AlphaFoldDB" id="S8AGQ1"/>
<comment type="similarity">
    <text evidence="2">Belongs to the pectinesterase family.</text>
</comment>
<evidence type="ECO:0000256" key="6">
    <source>
        <dbReference type="SAM" id="SignalP"/>
    </source>
</evidence>
<dbReference type="EC" id="3.1.1.11" evidence="3"/>
<evidence type="ECO:0000256" key="3">
    <source>
        <dbReference type="ARBA" id="ARBA00013229"/>
    </source>
</evidence>
<dbReference type="eggNOG" id="ENOG502R6WA">
    <property type="taxonomic scope" value="Eukaryota"/>
</dbReference>
<evidence type="ECO:0000259" key="7">
    <source>
        <dbReference type="Pfam" id="PF01095"/>
    </source>
</evidence>